<keyword evidence="1" id="KW-0472">Membrane</keyword>
<evidence type="ECO:0000313" key="2">
    <source>
        <dbReference type="EMBL" id="SLM49327.1"/>
    </source>
</evidence>
<name>A0A1W1I8I0_9BACT</name>
<organism evidence="2 3">
    <name type="scientific">Nitrospira japonica</name>
    <dbReference type="NCBI Taxonomy" id="1325564"/>
    <lineage>
        <taxon>Bacteria</taxon>
        <taxon>Pseudomonadati</taxon>
        <taxon>Nitrospirota</taxon>
        <taxon>Nitrospiria</taxon>
        <taxon>Nitrospirales</taxon>
        <taxon>Nitrospiraceae</taxon>
        <taxon>Nitrospira</taxon>
    </lineage>
</organism>
<gene>
    <name evidence="2" type="ORF">NSJP_3160</name>
</gene>
<keyword evidence="1" id="KW-0812">Transmembrane</keyword>
<dbReference type="Proteomes" id="UP000192042">
    <property type="component" value="Chromosome I"/>
</dbReference>
<dbReference type="KEGG" id="nja:NSJP_3160"/>
<dbReference type="AlphaFoldDB" id="A0A1W1I8I0"/>
<feature type="transmembrane region" description="Helical" evidence="1">
    <location>
        <begin position="12"/>
        <end position="31"/>
    </location>
</feature>
<reference evidence="2 3" key="1">
    <citation type="submission" date="2017-03" db="EMBL/GenBank/DDBJ databases">
        <authorList>
            <person name="Afonso C.L."/>
            <person name="Miller P.J."/>
            <person name="Scott M.A."/>
            <person name="Spackman E."/>
            <person name="Goraichik I."/>
            <person name="Dimitrov K.M."/>
            <person name="Suarez D.L."/>
            <person name="Swayne D.E."/>
        </authorList>
    </citation>
    <scope>NUCLEOTIDE SEQUENCE [LARGE SCALE GENOMIC DNA]</scope>
    <source>
        <strain evidence="2">Genome sequencing of Nitrospira japonica strain NJ11</strain>
    </source>
</reference>
<dbReference type="STRING" id="1325564.NSJP_3160"/>
<keyword evidence="3" id="KW-1185">Reference proteome</keyword>
<sequence length="35" mass="3705">MTQAVIDAMVYWSAAFFLGGFTVGVIVKLLLGGTK</sequence>
<dbReference type="EMBL" id="LT828648">
    <property type="protein sequence ID" value="SLM49327.1"/>
    <property type="molecule type" value="Genomic_DNA"/>
</dbReference>
<evidence type="ECO:0000256" key="1">
    <source>
        <dbReference type="SAM" id="Phobius"/>
    </source>
</evidence>
<accession>A0A1W1I8I0</accession>
<proteinExistence type="predicted"/>
<protein>
    <submittedName>
        <fullName evidence="2">Uncharacterized protein</fullName>
    </submittedName>
</protein>
<keyword evidence="1" id="KW-1133">Transmembrane helix</keyword>
<evidence type="ECO:0000313" key="3">
    <source>
        <dbReference type="Proteomes" id="UP000192042"/>
    </source>
</evidence>